<gene>
    <name evidence="8" type="ORF">EG850_03390</name>
</gene>
<evidence type="ECO:0000256" key="2">
    <source>
        <dbReference type="ARBA" id="ARBA00022729"/>
    </source>
</evidence>
<dbReference type="OrthoDB" id="3254867at2"/>
<organism evidence="8 9">
    <name type="scientific">Gulosibacter macacae</name>
    <dbReference type="NCBI Taxonomy" id="2488791"/>
    <lineage>
        <taxon>Bacteria</taxon>
        <taxon>Bacillati</taxon>
        <taxon>Actinomycetota</taxon>
        <taxon>Actinomycetes</taxon>
        <taxon>Micrococcales</taxon>
        <taxon>Microbacteriaceae</taxon>
        <taxon>Gulosibacter</taxon>
    </lineage>
</organism>
<keyword evidence="4" id="KW-0564">Palmitate</keyword>
<feature type="compositionally biased region" description="Pro residues" evidence="6">
    <location>
        <begin position="59"/>
        <end position="69"/>
    </location>
</feature>
<evidence type="ECO:0000256" key="5">
    <source>
        <dbReference type="ARBA" id="ARBA00023288"/>
    </source>
</evidence>
<dbReference type="EMBL" id="RQVS01000003">
    <property type="protein sequence ID" value="RRJ87908.1"/>
    <property type="molecule type" value="Genomic_DNA"/>
</dbReference>
<keyword evidence="2 7" id="KW-0732">Signal</keyword>
<reference evidence="8 9" key="1">
    <citation type="submission" date="2018-11" db="EMBL/GenBank/DDBJ databases">
        <title>YIM 102482-1 draft genome.</title>
        <authorList>
            <person name="Li G."/>
            <person name="Jiang Y."/>
        </authorList>
    </citation>
    <scope>NUCLEOTIDE SEQUENCE [LARGE SCALE GENOMIC DNA]</scope>
    <source>
        <strain evidence="8 9">YIM 102482-1</strain>
    </source>
</reference>
<accession>A0A3P3W0P2</accession>
<feature type="compositionally biased region" description="Low complexity" evidence="6">
    <location>
        <begin position="43"/>
        <end position="58"/>
    </location>
</feature>
<proteinExistence type="predicted"/>
<evidence type="ECO:0000256" key="6">
    <source>
        <dbReference type="SAM" id="MobiDB-lite"/>
    </source>
</evidence>
<comment type="caution">
    <text evidence="8">The sequence shown here is derived from an EMBL/GenBank/DDBJ whole genome shotgun (WGS) entry which is preliminary data.</text>
</comment>
<evidence type="ECO:0000256" key="4">
    <source>
        <dbReference type="ARBA" id="ARBA00023139"/>
    </source>
</evidence>
<evidence type="ECO:0000256" key="1">
    <source>
        <dbReference type="ARBA" id="ARBA00022475"/>
    </source>
</evidence>
<sequence length="226" mass="23245">MNSRARLGIAALATSAALVLSGCAGNDLASSISSAFGADATATATTEPTSPSTQSSSPSAPPTATPAPSAPATSAPRPTGGPGAGPTNTAACGTMSGEDALYTNLHKLPPAVEGRSDIHWDPTWADINYDACADLSWITVPIEGGTASSPHQIMLFHKGEYLGTGSYVSFGFWPEVTRVNDATLKTVYKWPRAGESNAGASGRSTSYYTWDASLEKVVHSGEFPPH</sequence>
<dbReference type="RefSeq" id="WP_124969948.1">
    <property type="nucleotide sequence ID" value="NZ_RQVS01000003.1"/>
</dbReference>
<keyword evidence="5 8" id="KW-0449">Lipoprotein</keyword>
<evidence type="ECO:0000256" key="3">
    <source>
        <dbReference type="ARBA" id="ARBA00023136"/>
    </source>
</evidence>
<keyword evidence="3" id="KW-0472">Membrane</keyword>
<dbReference type="Proteomes" id="UP000274391">
    <property type="component" value="Unassembled WGS sequence"/>
</dbReference>
<evidence type="ECO:0000313" key="8">
    <source>
        <dbReference type="EMBL" id="RRJ87908.1"/>
    </source>
</evidence>
<keyword evidence="9" id="KW-1185">Reference proteome</keyword>
<feature type="signal peptide" evidence="7">
    <location>
        <begin position="1"/>
        <end position="24"/>
    </location>
</feature>
<dbReference type="PROSITE" id="PS51257">
    <property type="entry name" value="PROKAR_LIPOPROTEIN"/>
    <property type="match status" value="1"/>
</dbReference>
<dbReference type="AlphaFoldDB" id="A0A3P3W0P2"/>
<dbReference type="Pfam" id="PF14041">
    <property type="entry name" value="Lipoprotein_21"/>
    <property type="match status" value="1"/>
</dbReference>
<evidence type="ECO:0000256" key="7">
    <source>
        <dbReference type="SAM" id="SignalP"/>
    </source>
</evidence>
<evidence type="ECO:0000313" key="9">
    <source>
        <dbReference type="Proteomes" id="UP000274391"/>
    </source>
</evidence>
<dbReference type="InterPro" id="IPR025971">
    <property type="entry name" value="LppP/LprE"/>
</dbReference>
<feature type="region of interest" description="Disordered" evidence="6">
    <location>
        <begin position="43"/>
        <end position="92"/>
    </location>
</feature>
<keyword evidence="1" id="KW-1003">Cell membrane</keyword>
<feature type="chain" id="PRO_5039028220" evidence="7">
    <location>
        <begin position="25"/>
        <end position="226"/>
    </location>
</feature>
<name>A0A3P3W0P2_9MICO</name>
<protein>
    <submittedName>
        <fullName evidence="8">LppP/LprE family lipoprotein</fullName>
    </submittedName>
</protein>